<name>A0A2A2LDE8_9BILA</name>
<evidence type="ECO:0000313" key="2">
    <source>
        <dbReference type="EMBL" id="PAV84291.1"/>
    </source>
</evidence>
<organism evidence="2 3">
    <name type="scientific">Diploscapter pachys</name>
    <dbReference type="NCBI Taxonomy" id="2018661"/>
    <lineage>
        <taxon>Eukaryota</taxon>
        <taxon>Metazoa</taxon>
        <taxon>Ecdysozoa</taxon>
        <taxon>Nematoda</taxon>
        <taxon>Chromadorea</taxon>
        <taxon>Rhabditida</taxon>
        <taxon>Rhabditina</taxon>
        <taxon>Rhabditomorpha</taxon>
        <taxon>Rhabditoidea</taxon>
        <taxon>Rhabditidae</taxon>
        <taxon>Diploscapter</taxon>
    </lineage>
</organism>
<dbReference type="EMBL" id="LIAE01006873">
    <property type="protein sequence ID" value="PAV84291.1"/>
    <property type="molecule type" value="Genomic_DNA"/>
</dbReference>
<accession>A0A2A2LDE8</accession>
<sequence length="270" mass="31335">MAIARMAEARSQIASTSGTNEKAVLPAEQTANFKRSGSFKAFIYRSLRLSKRKKDPNRESFRAQEVENVIIENPNDENEEDSIFLISQAFTRNLTIIRRRREERVFPSQWHDINAQQQVCPLVNFFKKEGKAYDRNCRLTSLERKRRAHECFSVDHHAKEQLFCPEQASQIELQFISLCQRELILRVHAPNGEASNFLYPTRDAPVIFNPTRVGCGHGTWTVEMAVRMGCRFKHVITEEFGLKGQGMLLFHIDPDIRLRLVEKLWLDTLN</sequence>
<comment type="caution">
    <text evidence="2">The sequence shown here is derived from an EMBL/GenBank/DDBJ whole genome shotgun (WGS) entry which is preliminary data.</text>
</comment>
<evidence type="ECO:0000256" key="1">
    <source>
        <dbReference type="SAM" id="MobiDB-lite"/>
    </source>
</evidence>
<dbReference type="OrthoDB" id="5777586at2759"/>
<dbReference type="AlphaFoldDB" id="A0A2A2LDE8"/>
<feature type="region of interest" description="Disordered" evidence="1">
    <location>
        <begin position="1"/>
        <end position="20"/>
    </location>
</feature>
<proteinExistence type="predicted"/>
<protein>
    <submittedName>
        <fullName evidence="2">Uncharacterized protein</fullName>
    </submittedName>
</protein>
<keyword evidence="3" id="KW-1185">Reference proteome</keyword>
<gene>
    <name evidence="2" type="ORF">WR25_16869</name>
</gene>
<evidence type="ECO:0000313" key="3">
    <source>
        <dbReference type="Proteomes" id="UP000218231"/>
    </source>
</evidence>
<dbReference type="Proteomes" id="UP000218231">
    <property type="component" value="Unassembled WGS sequence"/>
</dbReference>
<reference evidence="2 3" key="1">
    <citation type="journal article" date="2017" name="Curr. Biol.">
        <title>Genome architecture and evolution of a unichromosomal asexual nematode.</title>
        <authorList>
            <person name="Fradin H."/>
            <person name="Zegar C."/>
            <person name="Gutwein M."/>
            <person name="Lucas J."/>
            <person name="Kovtun M."/>
            <person name="Corcoran D."/>
            <person name="Baugh L.R."/>
            <person name="Kiontke K."/>
            <person name="Gunsalus K."/>
            <person name="Fitch D.H."/>
            <person name="Piano F."/>
        </authorList>
    </citation>
    <scope>NUCLEOTIDE SEQUENCE [LARGE SCALE GENOMIC DNA]</scope>
    <source>
        <strain evidence="2">PF1309</strain>
    </source>
</reference>